<evidence type="ECO:0000256" key="2">
    <source>
        <dbReference type="ARBA" id="ARBA00010945"/>
    </source>
</evidence>
<dbReference type="Pfam" id="PF00533">
    <property type="entry name" value="BRCT"/>
    <property type="match status" value="1"/>
</dbReference>
<dbReference type="PROSITE" id="PS50173">
    <property type="entry name" value="UMUC"/>
    <property type="match status" value="1"/>
</dbReference>
<feature type="compositionally biased region" description="Low complexity" evidence="15">
    <location>
        <begin position="1051"/>
        <end position="1062"/>
    </location>
</feature>
<dbReference type="Gene3D" id="3.40.1170.60">
    <property type="match status" value="1"/>
</dbReference>
<keyword evidence="4 13" id="KW-0237">DNA synthesis</keyword>
<evidence type="ECO:0000256" key="6">
    <source>
        <dbReference type="ARBA" id="ARBA00022695"/>
    </source>
</evidence>
<protein>
    <recommendedName>
        <fullName evidence="3 13">DNA repair protein REV1</fullName>
        <ecNumber evidence="13">2.7.7.-</ecNumber>
    </recommendedName>
</protein>
<dbReference type="Gene3D" id="3.40.50.10190">
    <property type="entry name" value="BRCT domain"/>
    <property type="match status" value="1"/>
</dbReference>
<dbReference type="SUPFAM" id="SSF56672">
    <property type="entry name" value="DNA/RNA polymerases"/>
    <property type="match status" value="1"/>
</dbReference>
<evidence type="ECO:0000256" key="11">
    <source>
        <dbReference type="ARBA" id="ARBA00023204"/>
    </source>
</evidence>
<dbReference type="FunCoup" id="A0A7M7NWX0">
    <property type="interactions" value="1615"/>
</dbReference>
<dbReference type="InterPro" id="IPR031991">
    <property type="entry name" value="Rev1_C"/>
</dbReference>
<dbReference type="SUPFAM" id="SSF52113">
    <property type="entry name" value="BRCT domain"/>
    <property type="match status" value="1"/>
</dbReference>
<dbReference type="SUPFAM" id="SSF100879">
    <property type="entry name" value="Lesion bypass DNA polymerase (Y-family), little finger domain"/>
    <property type="match status" value="1"/>
</dbReference>
<comment type="subcellular location">
    <subcellularLocation>
        <location evidence="1 13">Nucleus</location>
    </subcellularLocation>
</comment>
<dbReference type="Pfam" id="PF14377">
    <property type="entry name" value="UBM"/>
    <property type="match status" value="2"/>
</dbReference>
<feature type="compositionally biased region" description="Acidic residues" evidence="15">
    <location>
        <begin position="290"/>
        <end position="300"/>
    </location>
</feature>
<feature type="region of interest" description="Disordered" evidence="15">
    <location>
        <begin position="382"/>
        <end position="422"/>
    </location>
</feature>
<comment type="similarity">
    <text evidence="2 13">Belongs to the DNA polymerase type-Y family.</text>
</comment>
<comment type="cofactor">
    <cofactor evidence="14">
        <name>Mg(2+)</name>
        <dbReference type="ChEBI" id="CHEBI:18420"/>
    </cofactor>
    <text evidence="14">Binds 2 magnesium ions.</text>
</comment>
<proteinExistence type="inferred from homology"/>
<dbReference type="KEGG" id="spu:592062"/>
<feature type="compositionally biased region" description="Polar residues" evidence="15">
    <location>
        <begin position="1"/>
        <end position="10"/>
    </location>
</feature>
<dbReference type="GO" id="GO:0006281">
    <property type="term" value="P:DNA repair"/>
    <property type="evidence" value="ECO:0007669"/>
    <property type="project" value="UniProtKB-KW"/>
</dbReference>
<dbReference type="GO" id="GO:0003684">
    <property type="term" value="F:damaged DNA binding"/>
    <property type="evidence" value="ECO:0007669"/>
    <property type="project" value="UniProtKB-UniRule"/>
</dbReference>
<dbReference type="PIRSF" id="PIRSF036573">
    <property type="entry name" value="REV1"/>
    <property type="match status" value="1"/>
</dbReference>
<keyword evidence="9 14" id="KW-0460">Magnesium</keyword>
<dbReference type="Pfam" id="PF21999">
    <property type="entry name" value="IMS_HHH_1"/>
    <property type="match status" value="1"/>
</dbReference>
<keyword evidence="6 13" id="KW-0548">Nucleotidyltransferase</keyword>
<dbReference type="Gene3D" id="6.10.250.1490">
    <property type="match status" value="1"/>
</dbReference>
<keyword evidence="10 13" id="KW-0238">DNA-binding</keyword>
<dbReference type="InterPro" id="IPR036420">
    <property type="entry name" value="BRCT_dom_sf"/>
</dbReference>
<dbReference type="InterPro" id="IPR036775">
    <property type="entry name" value="DNA_pol_Y-fam_lit_finger_sf"/>
</dbReference>
<evidence type="ECO:0000256" key="8">
    <source>
        <dbReference type="ARBA" id="ARBA00022763"/>
    </source>
</evidence>
<organism evidence="18 19">
    <name type="scientific">Strongylocentrotus purpuratus</name>
    <name type="common">Purple sea urchin</name>
    <dbReference type="NCBI Taxonomy" id="7668"/>
    <lineage>
        <taxon>Eukaryota</taxon>
        <taxon>Metazoa</taxon>
        <taxon>Echinodermata</taxon>
        <taxon>Eleutherozoa</taxon>
        <taxon>Echinozoa</taxon>
        <taxon>Echinoidea</taxon>
        <taxon>Euechinoidea</taxon>
        <taxon>Echinacea</taxon>
        <taxon>Camarodonta</taxon>
        <taxon>Echinidea</taxon>
        <taxon>Strongylocentrotidae</taxon>
        <taxon>Strongylocentrotus</taxon>
    </lineage>
</organism>
<reference evidence="18" key="2">
    <citation type="submission" date="2021-01" db="UniProtKB">
        <authorList>
            <consortium name="EnsemblMetazoa"/>
        </authorList>
    </citation>
    <scope>IDENTIFICATION</scope>
</reference>
<feature type="compositionally biased region" description="Low complexity" evidence="15">
    <location>
        <begin position="788"/>
        <end position="802"/>
    </location>
</feature>
<dbReference type="InterPro" id="IPR043502">
    <property type="entry name" value="DNA/RNA_pol_sf"/>
</dbReference>
<dbReference type="SMART" id="SM00292">
    <property type="entry name" value="BRCT"/>
    <property type="match status" value="1"/>
</dbReference>
<dbReference type="InterPro" id="IPR043128">
    <property type="entry name" value="Rev_trsase/Diguanyl_cyclase"/>
</dbReference>
<evidence type="ECO:0000256" key="14">
    <source>
        <dbReference type="PIRSR" id="PIRSR036573-2"/>
    </source>
</evidence>
<feature type="compositionally biased region" description="Basic and acidic residues" evidence="15">
    <location>
        <begin position="382"/>
        <end position="394"/>
    </location>
</feature>
<dbReference type="GeneID" id="592062"/>
<keyword evidence="7 14" id="KW-0479">Metal-binding</keyword>
<feature type="region of interest" description="Disordered" evidence="15">
    <location>
        <begin position="763"/>
        <end position="807"/>
    </location>
</feature>
<dbReference type="CDD" id="cd19318">
    <property type="entry name" value="Rev1_UBM2"/>
    <property type="match status" value="2"/>
</dbReference>
<evidence type="ECO:0000256" key="3">
    <source>
        <dbReference type="ARBA" id="ARBA00020399"/>
    </source>
</evidence>
<feature type="binding site" evidence="14">
    <location>
        <position position="330"/>
    </location>
    <ligand>
        <name>Mg(2+)</name>
        <dbReference type="ChEBI" id="CHEBI:18420"/>
        <label>1</label>
    </ligand>
</feature>
<dbReference type="Gene3D" id="6.10.250.1630">
    <property type="match status" value="2"/>
</dbReference>
<dbReference type="PANTHER" id="PTHR45990">
    <property type="entry name" value="DNA REPAIR PROTEIN REV1"/>
    <property type="match status" value="1"/>
</dbReference>
<dbReference type="PROSITE" id="PS50172">
    <property type="entry name" value="BRCT"/>
    <property type="match status" value="1"/>
</dbReference>
<evidence type="ECO:0000313" key="19">
    <source>
        <dbReference type="Proteomes" id="UP000007110"/>
    </source>
</evidence>
<dbReference type="InterPro" id="IPR038401">
    <property type="entry name" value="Rev1_C_sf"/>
</dbReference>
<keyword evidence="5 13" id="KW-0808">Transferase</keyword>
<evidence type="ECO:0000256" key="7">
    <source>
        <dbReference type="ARBA" id="ARBA00022723"/>
    </source>
</evidence>
<evidence type="ECO:0000259" key="17">
    <source>
        <dbReference type="PROSITE" id="PS50173"/>
    </source>
</evidence>
<evidence type="ECO:0000256" key="12">
    <source>
        <dbReference type="ARBA" id="ARBA00023242"/>
    </source>
</evidence>
<keyword evidence="11 13" id="KW-0234">DNA repair</keyword>
<dbReference type="CTD" id="51455"/>
<sequence>MHSRGSSNIKNKSEHEDQSHGGYMSEKVRKLEEQFRGDAPTNKEKSGTSTDIFRGVTIHVNGYTDPSSDELKRLMTIHGGMYQHYYSVSRVTHIIATNLPYAKLRQLKTEKIVKPDWITNSIEAGRLLPSLPYELYTDRSSRQNQAVLQFSKGPGVKPDAPSIPAPIPKAAPEKGGSDDVSQEQEDDEGSTLSKADKSLAAVDANVQGRANRSFGIATAGDSNFLSEFYSNSRLHYISTWGAECKAYVNALQSNGDATFPGRQRLLAIMKEGKSQRQAKKCELGVVGTEDDDRDWSEDAMIDPKESEHRATGSSKTTKGKEKMRRIMHIDMDCFFVSVGLIKRPDLVDKPVAVTHSKGQSGMSEHRQEISQFEREYYEKKYGSEAARQNHKEDQSNSSSDAKVTGTGTAGGASSSSSSGKPKETFHSMAEIASCNYVARKAGVKNGMFMGRAKSLCPELQTIPYDFDGYKRVSQKLYDIVASYTHDIEAVSCDEMFVDISGILRDTKASAEEFVQMLRKEIKDQTQCNASAGIASNILLARMATRVAKPNGQFIVEPHAADAFIRTQPVKDLPGVGRSTTRKMETLDIKTCADLQQLSLGAVQKEFGQKTGQLLYGFCRGLDDRPIRQEQERKSVSAEVNYGIRFKQESDSEKFITELAAEVHKRLTAIKMLARTITIKLKVRHPDAPKETSKFMGHGICEDKARSCTLGQATEDVQVIQKESKNLLKELQVPAVDMRGVGIQLSKLSSSAQAGTLPSKSITAFMTKPKPADIAPDPVESTHRDTDQSTSLSSASTAPSGSKPKVRTMLNFVSKRRADAETSADAEVSAVDVIKDSTSKTPRKKRKSILPPLPFIPGPKDLQSSRLSGHLALPSPSQIDMSVLQELPKDLQEQILESYRGQKSKHSASKDTSEPSTSSGITDSSRWDQGVVGSVPPRILEELMQDDPNQGTSSLGVVEALPSFSQIDPSCLEALPAELQEELRSAYRGKQTQAHHELEPEKETRKMETRPETASPAKESPGKSPFKIRKRGRPRKGSPSSKANNPKRPRWQMGIQQIITRIQTPPKLSSGDGRQAEEARLPSDSIPQHLRNEESNPQEERNKIEEELDGMEREIEEEDVNLCGAVHLWDVKVLLKEWIASTDDPVDEDIGFIVQYLRELILDKNLEMVDHVMRSLVRSVKRGGSSPWLEAVDMVIARVQHTLGQIYSAHLKMAPSS</sequence>
<dbReference type="InterPro" id="IPR047346">
    <property type="entry name" value="Rev1_UBM1/2"/>
</dbReference>
<dbReference type="Gene3D" id="1.20.58.1280">
    <property type="entry name" value="DNA repair protein Rev1, C-terminal domain"/>
    <property type="match status" value="1"/>
</dbReference>
<reference evidence="19" key="1">
    <citation type="submission" date="2015-02" db="EMBL/GenBank/DDBJ databases">
        <title>Genome sequencing for Strongylocentrotus purpuratus.</title>
        <authorList>
            <person name="Murali S."/>
            <person name="Liu Y."/>
            <person name="Vee V."/>
            <person name="English A."/>
            <person name="Wang M."/>
            <person name="Skinner E."/>
            <person name="Han Y."/>
            <person name="Muzny D.M."/>
            <person name="Worley K.C."/>
            <person name="Gibbs R.A."/>
        </authorList>
    </citation>
    <scope>NUCLEOTIDE SEQUENCE</scope>
</reference>
<dbReference type="FunFam" id="3.30.1490.100:FF:000001">
    <property type="entry name" value="DNA repair protein REV1"/>
    <property type="match status" value="1"/>
</dbReference>
<feature type="compositionally biased region" description="Basic and acidic residues" evidence="15">
    <location>
        <begin position="993"/>
        <end position="1010"/>
    </location>
</feature>
<feature type="compositionally biased region" description="Basic residues" evidence="15">
    <location>
        <begin position="1025"/>
        <end position="1035"/>
    </location>
</feature>
<dbReference type="FunFam" id="3.40.50.10190:FF:000009">
    <property type="entry name" value="DNA repair protein REV1"/>
    <property type="match status" value="1"/>
</dbReference>
<evidence type="ECO:0000259" key="16">
    <source>
        <dbReference type="PROSITE" id="PS50172"/>
    </source>
</evidence>
<dbReference type="CDD" id="cd17719">
    <property type="entry name" value="BRCT_Rev1"/>
    <property type="match status" value="1"/>
</dbReference>
<feature type="compositionally biased region" description="Polar residues" evidence="15">
    <location>
        <begin position="913"/>
        <end position="923"/>
    </location>
</feature>
<feature type="region of interest" description="Disordered" evidence="15">
    <location>
        <begin position="986"/>
        <end position="1100"/>
    </location>
</feature>
<dbReference type="GO" id="GO:0005634">
    <property type="term" value="C:nucleus"/>
    <property type="evidence" value="ECO:0007669"/>
    <property type="project" value="UniProtKB-SubCell"/>
</dbReference>
<dbReference type="CDD" id="cd01701">
    <property type="entry name" value="PolY_Rev1"/>
    <property type="match status" value="1"/>
</dbReference>
<dbReference type="Pfam" id="PF11799">
    <property type="entry name" value="IMS_C"/>
    <property type="match status" value="1"/>
</dbReference>
<dbReference type="Pfam" id="PF00817">
    <property type="entry name" value="IMS"/>
    <property type="match status" value="2"/>
</dbReference>
<feature type="binding site" evidence="14">
    <location>
        <position position="494"/>
    </location>
    <ligand>
        <name>Mg(2+)</name>
        <dbReference type="ChEBI" id="CHEBI:18420"/>
        <label>1</label>
    </ligand>
</feature>
<dbReference type="AlphaFoldDB" id="A0A7M7NWX0"/>
<name>A0A7M7NWX0_STRPU</name>
<dbReference type="GO" id="GO:0017125">
    <property type="term" value="F:deoxycytidyl transferase activity"/>
    <property type="evidence" value="ECO:0000318"/>
    <property type="project" value="GO_Central"/>
</dbReference>
<keyword evidence="12 13" id="KW-0539">Nucleus</keyword>
<dbReference type="Proteomes" id="UP000007110">
    <property type="component" value="Unassembled WGS sequence"/>
</dbReference>
<feature type="binding site" evidence="14">
    <location>
        <position position="493"/>
    </location>
    <ligand>
        <name>Mg(2+)</name>
        <dbReference type="ChEBI" id="CHEBI:18420"/>
        <label>1</label>
    </ligand>
</feature>
<feature type="region of interest" description="Disordered" evidence="15">
    <location>
        <begin position="898"/>
        <end position="931"/>
    </location>
</feature>
<dbReference type="InParanoid" id="A0A7M7NWX0"/>
<evidence type="ECO:0000256" key="13">
    <source>
        <dbReference type="PIRNR" id="PIRNR036573"/>
    </source>
</evidence>
<keyword evidence="19" id="KW-1185">Reference proteome</keyword>
<dbReference type="InterPro" id="IPR017961">
    <property type="entry name" value="DNA_pol_Y-fam_little_finger"/>
</dbReference>
<dbReference type="OrthoDB" id="427711at2759"/>
<evidence type="ECO:0000256" key="15">
    <source>
        <dbReference type="SAM" id="MobiDB-lite"/>
    </source>
</evidence>
<feature type="region of interest" description="Disordered" evidence="15">
    <location>
        <begin position="290"/>
        <end position="321"/>
    </location>
</feature>
<dbReference type="InterPro" id="IPR001126">
    <property type="entry name" value="UmuC"/>
</dbReference>
<dbReference type="Gene3D" id="1.10.150.20">
    <property type="entry name" value="5' to 3' exonuclease, C-terminal subdomain"/>
    <property type="match status" value="1"/>
</dbReference>
<dbReference type="RefSeq" id="XP_030842612.1">
    <property type="nucleotide sequence ID" value="XM_030986752.1"/>
</dbReference>
<dbReference type="GO" id="GO:0042276">
    <property type="term" value="P:error-prone translesion synthesis"/>
    <property type="evidence" value="ECO:0000318"/>
    <property type="project" value="GO_Central"/>
</dbReference>
<evidence type="ECO:0000256" key="1">
    <source>
        <dbReference type="ARBA" id="ARBA00004123"/>
    </source>
</evidence>
<dbReference type="OMA" id="IKNGMWM"/>
<dbReference type="EC" id="2.7.7.-" evidence="13"/>
<feature type="domain" description="BRCT" evidence="16">
    <location>
        <begin position="48"/>
        <end position="135"/>
    </location>
</feature>
<feature type="region of interest" description="Disordered" evidence="15">
    <location>
        <begin position="837"/>
        <end position="872"/>
    </location>
</feature>
<dbReference type="Gene3D" id="3.30.1490.100">
    <property type="entry name" value="DNA polymerase, Y-family, little finger domain"/>
    <property type="match status" value="1"/>
</dbReference>
<feature type="compositionally biased region" description="Acidic residues" evidence="15">
    <location>
        <begin position="180"/>
        <end position="189"/>
    </location>
</feature>
<dbReference type="Gene3D" id="3.30.70.270">
    <property type="match status" value="2"/>
</dbReference>
<feature type="domain" description="UmuC" evidence="17">
    <location>
        <begin position="326"/>
        <end position="576"/>
    </location>
</feature>
<feature type="compositionally biased region" description="Basic and acidic residues" evidence="15">
    <location>
        <begin position="301"/>
        <end position="310"/>
    </location>
</feature>
<keyword evidence="8 13" id="KW-0227">DNA damage</keyword>
<evidence type="ECO:0000256" key="5">
    <source>
        <dbReference type="ARBA" id="ARBA00022679"/>
    </source>
</evidence>
<accession>A0A7M7NWX0</accession>
<dbReference type="InterPro" id="IPR053848">
    <property type="entry name" value="IMS_HHH_1"/>
</dbReference>
<dbReference type="PANTHER" id="PTHR45990:SF1">
    <property type="entry name" value="DNA REPAIR PROTEIN REV1"/>
    <property type="match status" value="1"/>
</dbReference>
<evidence type="ECO:0000256" key="10">
    <source>
        <dbReference type="ARBA" id="ARBA00023125"/>
    </source>
</evidence>
<feature type="region of interest" description="Disordered" evidence="15">
    <location>
        <begin position="1"/>
        <end position="27"/>
    </location>
</feature>
<evidence type="ECO:0000313" key="18">
    <source>
        <dbReference type="EnsemblMetazoa" id="XP_030842612"/>
    </source>
</evidence>
<evidence type="ECO:0000256" key="4">
    <source>
        <dbReference type="ARBA" id="ARBA00022634"/>
    </source>
</evidence>
<dbReference type="GO" id="GO:0003887">
    <property type="term" value="F:DNA-directed DNA polymerase activity"/>
    <property type="evidence" value="ECO:0000318"/>
    <property type="project" value="GO_Central"/>
</dbReference>
<evidence type="ECO:0000256" key="9">
    <source>
        <dbReference type="ARBA" id="ARBA00022842"/>
    </source>
</evidence>
<dbReference type="FunFam" id="3.30.70.270:FF:000005">
    <property type="entry name" value="DNA repair protein REV1"/>
    <property type="match status" value="1"/>
</dbReference>
<dbReference type="Pfam" id="PF16727">
    <property type="entry name" value="REV1_C"/>
    <property type="match status" value="1"/>
</dbReference>
<dbReference type="InterPro" id="IPR001357">
    <property type="entry name" value="BRCT_dom"/>
</dbReference>
<comment type="function">
    <text evidence="13">Deoxycytidyl transferase involved in DNA repair. Transfers a dCMP residue from dCTP to the 3'-end of a DNA primer in a template-dependent reaction. May assist in the first step in the bypass of abasic lesions by the insertion of a nucleotide opposite the lesion. Required for normal induction of mutations by physical and chemical agents.</text>
</comment>
<dbReference type="EnsemblMetazoa" id="XM_030986752">
    <property type="protein sequence ID" value="XP_030842612"/>
    <property type="gene ID" value="LOC592062"/>
</dbReference>
<dbReference type="GO" id="GO:0070987">
    <property type="term" value="P:error-free translesion synthesis"/>
    <property type="evidence" value="ECO:0000318"/>
    <property type="project" value="GO_Central"/>
</dbReference>
<dbReference type="InterPro" id="IPR025527">
    <property type="entry name" value="HUWE1/Rev1_UBM"/>
</dbReference>
<dbReference type="InterPro" id="IPR012112">
    <property type="entry name" value="REV1"/>
</dbReference>
<feature type="region of interest" description="Disordered" evidence="15">
    <location>
        <begin position="151"/>
        <end position="196"/>
    </location>
</feature>
<dbReference type="GO" id="GO:0046872">
    <property type="term" value="F:metal ion binding"/>
    <property type="evidence" value="ECO:0007669"/>
    <property type="project" value="UniProtKB-KW"/>
</dbReference>
<feature type="compositionally biased region" description="Basic and acidic residues" evidence="15">
    <location>
        <begin position="1089"/>
        <end position="1100"/>
    </location>
</feature>